<evidence type="ECO:0000256" key="4">
    <source>
        <dbReference type="ARBA" id="ARBA00022598"/>
    </source>
</evidence>
<feature type="domain" description="ATP-dependent DNA ligase family profile" evidence="17">
    <location>
        <begin position="324"/>
        <end position="468"/>
    </location>
</feature>
<feature type="compositionally biased region" description="Low complexity" evidence="16">
    <location>
        <begin position="889"/>
        <end position="906"/>
    </location>
</feature>
<dbReference type="Pfam" id="PF00533">
    <property type="entry name" value="BRCT"/>
    <property type="match status" value="1"/>
</dbReference>
<dbReference type="InterPro" id="IPR012310">
    <property type="entry name" value="DNA_ligase_ATP-dep_cent"/>
</dbReference>
<dbReference type="Proteomes" id="UP001465755">
    <property type="component" value="Unassembled WGS sequence"/>
</dbReference>
<dbReference type="InterPro" id="IPR016059">
    <property type="entry name" value="DNA_ligase_ATP-dep_CS"/>
</dbReference>
<evidence type="ECO:0000313" key="19">
    <source>
        <dbReference type="EMBL" id="KAK9791615.1"/>
    </source>
</evidence>
<dbReference type="EMBL" id="JALJOQ010000173">
    <property type="protein sequence ID" value="KAK9791615.1"/>
    <property type="molecule type" value="Genomic_DNA"/>
</dbReference>
<dbReference type="Pfam" id="PF04675">
    <property type="entry name" value="DNA_ligase_A_N"/>
    <property type="match status" value="1"/>
</dbReference>
<dbReference type="Gene3D" id="2.40.50.140">
    <property type="entry name" value="Nucleic acid-binding proteins"/>
    <property type="match status" value="1"/>
</dbReference>
<dbReference type="SMART" id="SM00292">
    <property type="entry name" value="BRCT"/>
    <property type="match status" value="1"/>
</dbReference>
<dbReference type="GO" id="GO:0006297">
    <property type="term" value="P:nucleotide-excision repair, DNA gap filling"/>
    <property type="evidence" value="ECO:0007669"/>
    <property type="project" value="TreeGrafter"/>
</dbReference>
<dbReference type="Pfam" id="PF04679">
    <property type="entry name" value="DNA_ligase_A_C"/>
    <property type="match status" value="1"/>
</dbReference>
<keyword evidence="11" id="KW-0233">DNA recombination</keyword>
<dbReference type="GO" id="GO:0006310">
    <property type="term" value="P:DNA recombination"/>
    <property type="evidence" value="ECO:0007669"/>
    <property type="project" value="UniProtKB-KW"/>
</dbReference>
<dbReference type="PANTHER" id="PTHR45997">
    <property type="entry name" value="DNA LIGASE 4"/>
    <property type="match status" value="1"/>
</dbReference>
<reference evidence="19 20" key="1">
    <citation type="journal article" date="2024" name="Nat. Commun.">
        <title>Phylogenomics reveals the evolutionary origins of lichenization in chlorophyte algae.</title>
        <authorList>
            <person name="Puginier C."/>
            <person name="Libourel C."/>
            <person name="Otte J."/>
            <person name="Skaloud P."/>
            <person name="Haon M."/>
            <person name="Grisel S."/>
            <person name="Petersen M."/>
            <person name="Berrin J.G."/>
            <person name="Delaux P.M."/>
            <person name="Dal Grande F."/>
            <person name="Keller J."/>
        </authorList>
    </citation>
    <scope>NUCLEOTIDE SEQUENCE [LARGE SCALE GENOMIC DNA]</scope>
    <source>
        <strain evidence="19 20">SAG 2036</strain>
    </source>
</reference>
<dbReference type="SUPFAM" id="SSF50249">
    <property type="entry name" value="Nucleic acid-binding proteins"/>
    <property type="match status" value="1"/>
</dbReference>
<evidence type="ECO:0000256" key="3">
    <source>
        <dbReference type="ARBA" id="ARBA00007572"/>
    </source>
</evidence>
<evidence type="ECO:0000256" key="7">
    <source>
        <dbReference type="ARBA" id="ARBA00022741"/>
    </source>
</evidence>
<dbReference type="PROSITE" id="PS00697">
    <property type="entry name" value="DNA_LIGASE_A1"/>
    <property type="match status" value="1"/>
</dbReference>
<keyword evidence="9" id="KW-0067">ATP-binding</keyword>
<dbReference type="InterPro" id="IPR036599">
    <property type="entry name" value="DNA_ligase_N_sf"/>
</dbReference>
<keyword evidence="7" id="KW-0547">Nucleotide-binding</keyword>
<comment type="subcellular location">
    <subcellularLocation>
        <location evidence="2">Nucleus</location>
    </subcellularLocation>
</comment>
<keyword evidence="5" id="KW-0479">Metal-binding</keyword>
<evidence type="ECO:0000256" key="13">
    <source>
        <dbReference type="ARBA" id="ARBA00023242"/>
    </source>
</evidence>
<dbReference type="InterPro" id="IPR036420">
    <property type="entry name" value="BRCT_dom_sf"/>
</dbReference>
<evidence type="ECO:0000256" key="11">
    <source>
        <dbReference type="ARBA" id="ARBA00023172"/>
    </source>
</evidence>
<proteinExistence type="inferred from homology"/>
<dbReference type="PANTHER" id="PTHR45997:SF1">
    <property type="entry name" value="DNA LIGASE 4"/>
    <property type="match status" value="1"/>
</dbReference>
<evidence type="ECO:0000256" key="16">
    <source>
        <dbReference type="SAM" id="MobiDB-lite"/>
    </source>
</evidence>
<dbReference type="InterPro" id="IPR029710">
    <property type="entry name" value="LIG4"/>
</dbReference>
<keyword evidence="10" id="KW-0460">Magnesium</keyword>
<dbReference type="InterPro" id="IPR012309">
    <property type="entry name" value="DNA_ligase_ATP-dep_C"/>
</dbReference>
<comment type="caution">
    <text evidence="19">The sequence shown here is derived from an EMBL/GenBank/DDBJ whole genome shotgun (WGS) entry which is preliminary data.</text>
</comment>
<keyword evidence="8" id="KW-0227">DNA damage</keyword>
<dbReference type="Gene3D" id="3.40.50.10190">
    <property type="entry name" value="BRCT domain"/>
    <property type="match status" value="1"/>
</dbReference>
<feature type="region of interest" description="Disordered" evidence="16">
    <location>
        <begin position="875"/>
        <end position="944"/>
    </location>
</feature>
<dbReference type="CDD" id="cd00027">
    <property type="entry name" value="BRCT"/>
    <property type="match status" value="1"/>
</dbReference>
<dbReference type="AlphaFoldDB" id="A0AAW1NNW3"/>
<evidence type="ECO:0000313" key="20">
    <source>
        <dbReference type="Proteomes" id="UP001465755"/>
    </source>
</evidence>
<dbReference type="GO" id="GO:0003910">
    <property type="term" value="F:DNA ligase (ATP) activity"/>
    <property type="evidence" value="ECO:0007669"/>
    <property type="project" value="InterPro"/>
</dbReference>
<dbReference type="InterPro" id="IPR001357">
    <property type="entry name" value="BRCT_dom"/>
</dbReference>
<dbReference type="InterPro" id="IPR044125">
    <property type="entry name" value="Adenylation_DNA_ligase_IV"/>
</dbReference>
<feature type="region of interest" description="Disordered" evidence="16">
    <location>
        <begin position="287"/>
        <end position="321"/>
    </location>
</feature>
<dbReference type="GO" id="GO:0046872">
    <property type="term" value="F:metal ion binding"/>
    <property type="evidence" value="ECO:0007669"/>
    <property type="project" value="UniProtKB-KW"/>
</dbReference>
<protein>
    <recommendedName>
        <fullName evidence="15">DNA ligase IV</fullName>
    </recommendedName>
    <alternativeName>
        <fullName evidence="14">Polydeoxyribonucleotide synthase [ATP] 4</fullName>
    </alternativeName>
</protein>
<evidence type="ECO:0000256" key="12">
    <source>
        <dbReference type="ARBA" id="ARBA00023204"/>
    </source>
</evidence>
<dbReference type="PROSITE" id="PS50172">
    <property type="entry name" value="BRCT"/>
    <property type="match status" value="1"/>
</dbReference>
<sequence length="973" mass="107780">MMDSGRRGSYYLKEFRLVSALLLAAQIEPNSSNGQRAKKWKDPETEHAGHFADVMHKYIFRQVCLKQASKKGEAYTMKVGRLNELLDQLAHEGKHEDKAIVLRRLTQLTTPLQMRFITLIILGDLKVGLTAKMVLSEYHPDAEHFYNMDMNLRNVIVALRDPSTRTKRKDLEVGKPANPQLSKACNDPAAAFKQMQGRPFVTETKLDGERIQLHRRDGRMWYMSRRAIDHGPRSLFNVMDEVVAQQVASAECILDGELIVWNRARQVFEPFGHLRIVISAIAEGQGPDSLPVTGEEDQQASAEEVKKRPVALQSQSSWREDPLQDPGNLEIVYVAFDILYINQQSVINLTLRERHSLLSEAIKPAPDDGIPMGDGTFRGRIIALTPGATLPSGAVASKNGDSLDDIQEMFAEAVRVEEEGIVIKALDSPWACNDRSSNWLKMKPDYAFGIEIDCLILGASYGEGRRSARESNGKIIVSEFLVALGVPAKPEGPIERFISFAKVASGLTDEEREQLSERLMPILRKNSGPGSEPKQCQVTRKAAARPDLWVTDPRKSVVLQVIGDARLIECRDFASRNSLRFPRITAVRFHDKDWSSITTEDELDKMKVQHSGPAQGDKKVRGSRESDVLKGCTLCFVSHGSRGKAALEGLVKRLGGELHQMWSPGVTHLIAATTSGHTWQAHEKAGHDIITLDWLLECESARRLVPLRPQHYLLLGSSRNGDKFDAFGDTYSTEIDASDMEVILNRHARLTTAKDSLQEYKHCPPRRGGSTESTSNLLGAADAPPWCRGGEIALSKVRMGLLLEKLQIVSSSWVEACLSKPGNASHPASADFAVSIAFGTADDRFVTGPPYRIDLWPWEDFGLNQQEPQPKAEFMATRGAAKRKQASTAASGQQKAAVAAGKQGRQGAKRETTGHESDGKSEEAVVKLQEAGDESDGLPTHKRTAGLQAVAPVVNKQLRGKQHLWLPWDLREI</sequence>
<keyword evidence="12" id="KW-0234">DNA repair</keyword>
<dbReference type="InterPro" id="IPR012340">
    <property type="entry name" value="NA-bd_OB-fold"/>
</dbReference>
<gene>
    <name evidence="19" type="ORF">WJX73_000051</name>
</gene>
<dbReference type="Gene3D" id="1.10.3260.10">
    <property type="entry name" value="DNA ligase, ATP-dependent, N-terminal domain"/>
    <property type="match status" value="1"/>
</dbReference>
<accession>A0AAW1NNW3</accession>
<keyword evidence="4" id="KW-0436">Ligase</keyword>
<evidence type="ECO:0000256" key="9">
    <source>
        <dbReference type="ARBA" id="ARBA00022840"/>
    </source>
</evidence>
<dbReference type="GO" id="GO:0032807">
    <property type="term" value="C:DNA ligase IV complex"/>
    <property type="evidence" value="ECO:0007669"/>
    <property type="project" value="TreeGrafter"/>
</dbReference>
<evidence type="ECO:0000259" key="18">
    <source>
        <dbReference type="PROSITE" id="PS50172"/>
    </source>
</evidence>
<comment type="similarity">
    <text evidence="3">Belongs to the ATP-dependent DNA ligase family.</text>
</comment>
<evidence type="ECO:0000256" key="1">
    <source>
        <dbReference type="ARBA" id="ARBA00001946"/>
    </source>
</evidence>
<evidence type="ECO:0000256" key="2">
    <source>
        <dbReference type="ARBA" id="ARBA00004123"/>
    </source>
</evidence>
<dbReference type="InterPro" id="IPR012308">
    <property type="entry name" value="DNA_ligase_ATP-dep_N"/>
</dbReference>
<evidence type="ECO:0000256" key="10">
    <source>
        <dbReference type="ARBA" id="ARBA00022842"/>
    </source>
</evidence>
<feature type="compositionally biased region" description="Basic and acidic residues" evidence="16">
    <location>
        <begin position="908"/>
        <end position="925"/>
    </location>
</feature>
<dbReference type="Pfam" id="PF01068">
    <property type="entry name" value="DNA_ligase_A_M"/>
    <property type="match status" value="1"/>
</dbReference>
<dbReference type="GO" id="GO:0005524">
    <property type="term" value="F:ATP binding"/>
    <property type="evidence" value="ECO:0007669"/>
    <property type="project" value="UniProtKB-KW"/>
</dbReference>
<dbReference type="GO" id="GO:0006303">
    <property type="term" value="P:double-strand break repair via nonhomologous end joining"/>
    <property type="evidence" value="ECO:0007669"/>
    <property type="project" value="TreeGrafter"/>
</dbReference>
<feature type="domain" description="BRCT" evidence="18">
    <location>
        <begin position="624"/>
        <end position="712"/>
    </location>
</feature>
<dbReference type="GO" id="GO:0003677">
    <property type="term" value="F:DNA binding"/>
    <property type="evidence" value="ECO:0007669"/>
    <property type="project" value="InterPro"/>
</dbReference>
<evidence type="ECO:0000256" key="14">
    <source>
        <dbReference type="ARBA" id="ARBA00030676"/>
    </source>
</evidence>
<evidence type="ECO:0000256" key="5">
    <source>
        <dbReference type="ARBA" id="ARBA00022723"/>
    </source>
</evidence>
<dbReference type="SUPFAM" id="SSF52113">
    <property type="entry name" value="BRCT domain"/>
    <property type="match status" value="1"/>
</dbReference>
<keyword evidence="20" id="KW-1185">Reference proteome</keyword>
<evidence type="ECO:0000256" key="8">
    <source>
        <dbReference type="ARBA" id="ARBA00022763"/>
    </source>
</evidence>
<evidence type="ECO:0000259" key="17">
    <source>
        <dbReference type="PROSITE" id="PS50160"/>
    </source>
</evidence>
<name>A0AAW1NNW3_9CHLO</name>
<evidence type="ECO:0000256" key="15">
    <source>
        <dbReference type="ARBA" id="ARBA00031942"/>
    </source>
</evidence>
<evidence type="ECO:0000256" key="6">
    <source>
        <dbReference type="ARBA" id="ARBA00022737"/>
    </source>
</evidence>
<organism evidence="19 20">
    <name type="scientific">Symbiochloris irregularis</name>
    <dbReference type="NCBI Taxonomy" id="706552"/>
    <lineage>
        <taxon>Eukaryota</taxon>
        <taxon>Viridiplantae</taxon>
        <taxon>Chlorophyta</taxon>
        <taxon>core chlorophytes</taxon>
        <taxon>Trebouxiophyceae</taxon>
        <taxon>Trebouxiales</taxon>
        <taxon>Trebouxiaceae</taxon>
        <taxon>Symbiochloris</taxon>
    </lineage>
</organism>
<dbReference type="SUPFAM" id="SSF56091">
    <property type="entry name" value="DNA ligase/mRNA capping enzyme, catalytic domain"/>
    <property type="match status" value="1"/>
</dbReference>
<keyword evidence="13" id="KW-0539">Nucleus</keyword>
<keyword evidence="6" id="KW-0677">Repeat</keyword>
<dbReference type="PROSITE" id="PS50160">
    <property type="entry name" value="DNA_LIGASE_A3"/>
    <property type="match status" value="1"/>
</dbReference>
<dbReference type="Gene3D" id="3.30.470.30">
    <property type="entry name" value="DNA ligase/mRNA capping enzyme"/>
    <property type="match status" value="2"/>
</dbReference>
<comment type="cofactor">
    <cofactor evidence="1">
        <name>Mg(2+)</name>
        <dbReference type="ChEBI" id="CHEBI:18420"/>
    </cofactor>
</comment>
<dbReference type="CDD" id="cd07903">
    <property type="entry name" value="Adenylation_DNA_ligase_IV"/>
    <property type="match status" value="1"/>
</dbReference>